<dbReference type="AlphaFoldDB" id="A0A0K9YM97"/>
<evidence type="ECO:0000313" key="2">
    <source>
        <dbReference type="EMBL" id="KNB69320.1"/>
    </source>
</evidence>
<evidence type="ECO:0000313" key="4">
    <source>
        <dbReference type="Proteomes" id="UP000319578"/>
    </source>
</evidence>
<keyword evidence="4" id="KW-1185">Reference proteome</keyword>
<reference evidence="2" key="2">
    <citation type="submission" date="2015-07" db="EMBL/GenBank/DDBJ databases">
        <title>MeaNS - Measles Nucleotide Surveillance Program.</title>
        <authorList>
            <person name="Tran T."/>
            <person name="Druce J."/>
        </authorList>
    </citation>
    <scope>NUCLEOTIDE SEQUENCE</scope>
    <source>
        <strain evidence="2">DSM 9887</strain>
    </source>
</reference>
<dbReference type="Proteomes" id="UP000319578">
    <property type="component" value="Unassembled WGS sequence"/>
</dbReference>
<reference evidence="3" key="1">
    <citation type="submission" date="2015-07" db="EMBL/GenBank/DDBJ databases">
        <title>Genome sequencing project for genomic taxonomy and phylogenomics of Bacillus-like bacteria.</title>
        <authorList>
            <person name="Liu B."/>
            <person name="Wang J."/>
            <person name="Zhu Y."/>
            <person name="Liu G."/>
            <person name="Chen Q."/>
            <person name="Chen Z."/>
            <person name="Lan J."/>
            <person name="Che J."/>
            <person name="Ge C."/>
            <person name="Shi H."/>
            <person name="Pan Z."/>
            <person name="Liu X."/>
        </authorList>
    </citation>
    <scope>NUCLEOTIDE SEQUENCE [LARGE SCALE GENOMIC DNA]</scope>
    <source>
        <strain evidence="3">DSM 9887</strain>
    </source>
</reference>
<dbReference type="EMBL" id="LGIQ01000011">
    <property type="protein sequence ID" value="KNB69320.1"/>
    <property type="molecule type" value="Genomic_DNA"/>
</dbReference>
<reference evidence="1 4" key="3">
    <citation type="submission" date="2019-06" db="EMBL/GenBank/DDBJ databases">
        <title>Whole genome shotgun sequence of Brevibacillus reuszeri NBRC 15719.</title>
        <authorList>
            <person name="Hosoyama A."/>
            <person name="Uohara A."/>
            <person name="Ohji S."/>
            <person name="Ichikawa N."/>
        </authorList>
    </citation>
    <scope>NUCLEOTIDE SEQUENCE [LARGE SCALE GENOMIC DNA]</scope>
    <source>
        <strain evidence="1 4">NBRC 15719</strain>
    </source>
</reference>
<protein>
    <submittedName>
        <fullName evidence="2">Uncharacterized protein</fullName>
    </submittedName>
</protein>
<proteinExistence type="predicted"/>
<accession>A0A0K9YM97</accession>
<sequence>MLAYEKKHWMLILGNLHVLPDRFRNRSTEHLFGKLQLHNDDFYAMYQRIIVLFTGLCPRILLRCG</sequence>
<organism evidence="2 3">
    <name type="scientific">Brevibacillus reuszeri</name>
    <dbReference type="NCBI Taxonomy" id="54915"/>
    <lineage>
        <taxon>Bacteria</taxon>
        <taxon>Bacillati</taxon>
        <taxon>Bacillota</taxon>
        <taxon>Bacilli</taxon>
        <taxon>Bacillales</taxon>
        <taxon>Paenibacillaceae</taxon>
        <taxon>Brevibacillus</taxon>
    </lineage>
</organism>
<comment type="caution">
    <text evidence="2">The sequence shown here is derived from an EMBL/GenBank/DDBJ whole genome shotgun (WGS) entry which is preliminary data.</text>
</comment>
<evidence type="ECO:0000313" key="1">
    <source>
        <dbReference type="EMBL" id="GED70730.1"/>
    </source>
</evidence>
<dbReference type="Proteomes" id="UP000036834">
    <property type="component" value="Unassembled WGS sequence"/>
</dbReference>
<evidence type="ECO:0000313" key="3">
    <source>
        <dbReference type="Proteomes" id="UP000036834"/>
    </source>
</evidence>
<name>A0A0K9YM97_9BACL</name>
<dbReference type="PATRIC" id="fig|54915.3.peg.4315"/>
<dbReference type="EMBL" id="BJON01000017">
    <property type="protein sequence ID" value="GED70730.1"/>
    <property type="molecule type" value="Genomic_DNA"/>
</dbReference>
<dbReference type="RefSeq" id="WP_049741323.1">
    <property type="nucleotide sequence ID" value="NZ_BJON01000017.1"/>
</dbReference>
<gene>
    <name evidence="2" type="ORF">ADS79_25785</name>
    <name evidence="1" type="ORF">BRE01_44320</name>
</gene>